<evidence type="ECO:0000313" key="4">
    <source>
        <dbReference type="Proteomes" id="UP000019918"/>
    </source>
</evidence>
<comment type="caution">
    <text evidence="3">The sequence shown here is derived from an EMBL/GenBank/DDBJ whole genome shotgun (WGS) entry which is preliminary data.</text>
</comment>
<dbReference type="EMBL" id="JFHN01000053">
    <property type="protein sequence ID" value="EXU74953.1"/>
    <property type="molecule type" value="Genomic_DNA"/>
</dbReference>
<dbReference type="PANTHER" id="PTHR37828">
    <property type="entry name" value="GSR2449 PROTEIN"/>
    <property type="match status" value="1"/>
</dbReference>
<dbReference type="Pfam" id="PF03795">
    <property type="entry name" value="YCII"/>
    <property type="match status" value="1"/>
</dbReference>
<dbReference type="InterPro" id="IPR011008">
    <property type="entry name" value="Dimeric_a/b-barrel"/>
</dbReference>
<dbReference type="AlphaFoldDB" id="A0A014N6B3"/>
<dbReference type="SUPFAM" id="SSF54909">
    <property type="entry name" value="Dimeric alpha+beta barrel"/>
    <property type="match status" value="1"/>
</dbReference>
<dbReference type="OrthoDB" id="9814407at2"/>
<keyword evidence="4" id="KW-1185">Reference proteome</keyword>
<proteinExistence type="inferred from homology"/>
<dbReference type="Proteomes" id="UP000019918">
    <property type="component" value="Unassembled WGS sequence"/>
</dbReference>
<gene>
    <name evidence="3" type="ORF">BG55_14670</name>
</gene>
<reference evidence="3 4" key="1">
    <citation type="submission" date="2014-02" db="EMBL/GenBank/DDBJ databases">
        <title>Draft genome of Erwinia mallotivora strain BT-MARDI, a papaya dieback pathogen.</title>
        <authorList>
            <person name="Redzuan R."/>
            <person name="Abu Bakar N."/>
            <person name="Badrun R."/>
            <person name="Mohd Raih M.F."/>
            <person name="Rozano L."/>
            <person name="Mat Amin N."/>
        </authorList>
    </citation>
    <scope>NUCLEOTIDE SEQUENCE [LARGE SCALE GENOMIC DNA]</scope>
    <source>
        <strain evidence="3 4">BT-MARDI</strain>
    </source>
</reference>
<dbReference type="STRING" id="69222.BG55_14670"/>
<dbReference type="PATRIC" id="fig|69222.5.peg.3009"/>
<accession>A0A014N6B3</accession>
<sequence length="94" mass="10287">MYIVSLSYTRPIVEVEPLLEAHLSWLNHYFAAGVFIAAGRKEPRTGGVIIVSDMESDRLDAILAEDAFQAVADYEVTKVNVTVAGDEFASLVGR</sequence>
<evidence type="ECO:0000313" key="3">
    <source>
        <dbReference type="EMBL" id="EXU74953.1"/>
    </source>
</evidence>
<dbReference type="PANTHER" id="PTHR37828:SF1">
    <property type="entry name" value="YCII-RELATED DOMAIN-CONTAINING PROTEIN"/>
    <property type="match status" value="1"/>
</dbReference>
<dbReference type="InterPro" id="IPR005545">
    <property type="entry name" value="YCII"/>
</dbReference>
<comment type="similarity">
    <text evidence="1">Belongs to the YciI family.</text>
</comment>
<evidence type="ECO:0000259" key="2">
    <source>
        <dbReference type="Pfam" id="PF03795"/>
    </source>
</evidence>
<feature type="domain" description="YCII-related" evidence="2">
    <location>
        <begin position="1"/>
        <end position="78"/>
    </location>
</feature>
<organism evidence="3 4">
    <name type="scientific">Erwinia mallotivora</name>
    <dbReference type="NCBI Taxonomy" id="69222"/>
    <lineage>
        <taxon>Bacteria</taxon>
        <taxon>Pseudomonadati</taxon>
        <taxon>Pseudomonadota</taxon>
        <taxon>Gammaproteobacteria</taxon>
        <taxon>Enterobacterales</taxon>
        <taxon>Erwiniaceae</taxon>
        <taxon>Erwinia</taxon>
    </lineage>
</organism>
<dbReference type="RefSeq" id="WP_034938488.1">
    <property type="nucleotide sequence ID" value="NZ_JFHN01000053.1"/>
</dbReference>
<protein>
    <recommendedName>
        <fullName evidence="2">YCII-related domain-containing protein</fullName>
    </recommendedName>
</protein>
<evidence type="ECO:0000256" key="1">
    <source>
        <dbReference type="ARBA" id="ARBA00007689"/>
    </source>
</evidence>
<name>A0A014N6B3_9GAMM</name>